<dbReference type="SUPFAM" id="SSF54719">
    <property type="entry name" value="Fe,Mn superoxide dismutase (SOD), C-terminal domain"/>
    <property type="match status" value="1"/>
</dbReference>
<evidence type="ECO:0000313" key="6">
    <source>
        <dbReference type="EMBL" id="RCW43619.1"/>
    </source>
</evidence>
<gene>
    <name evidence="6" type="ORF">DFQ14_10697</name>
</gene>
<keyword evidence="3" id="KW-0479">Metal-binding</keyword>
<dbReference type="EC" id="1.15.1.1" evidence="2"/>
<accession>A0A368VPG5</accession>
<dbReference type="GO" id="GO:0046872">
    <property type="term" value="F:metal ion binding"/>
    <property type="evidence" value="ECO:0007669"/>
    <property type="project" value="UniProtKB-KW"/>
</dbReference>
<dbReference type="InterPro" id="IPR019833">
    <property type="entry name" value="Mn/Fe_SOD_BS"/>
</dbReference>
<keyword evidence="7" id="KW-1185">Reference proteome</keyword>
<protein>
    <recommendedName>
        <fullName evidence="2">superoxide dismutase</fullName>
        <ecNumber evidence="2">1.15.1.1</ecNumber>
    </recommendedName>
</protein>
<comment type="caution">
    <text evidence="6">The sequence shown here is derived from an EMBL/GenBank/DDBJ whole genome shotgun (WGS) entry which is preliminary data.</text>
</comment>
<dbReference type="InterPro" id="IPR050265">
    <property type="entry name" value="Fe/Mn_Superoxide_Dismutase"/>
</dbReference>
<name>A0A368VPG5_9ACTN</name>
<feature type="domain" description="Manganese/iron superoxide dismutase C-terminal" evidence="5">
    <location>
        <begin position="19"/>
        <end position="64"/>
    </location>
</feature>
<proteinExistence type="inferred from homology"/>
<evidence type="ECO:0000259" key="5">
    <source>
        <dbReference type="Pfam" id="PF02777"/>
    </source>
</evidence>
<dbReference type="EMBL" id="QPJC01000006">
    <property type="protein sequence ID" value="RCW43619.1"/>
    <property type="molecule type" value="Genomic_DNA"/>
</dbReference>
<dbReference type="Proteomes" id="UP000253495">
    <property type="component" value="Unassembled WGS sequence"/>
</dbReference>
<dbReference type="Gene3D" id="3.55.40.20">
    <property type="entry name" value="Iron/manganese superoxide dismutase, C-terminal domain"/>
    <property type="match status" value="1"/>
</dbReference>
<keyword evidence="4" id="KW-0560">Oxidoreductase</keyword>
<evidence type="ECO:0000256" key="3">
    <source>
        <dbReference type="ARBA" id="ARBA00022723"/>
    </source>
</evidence>
<evidence type="ECO:0000256" key="1">
    <source>
        <dbReference type="ARBA" id="ARBA00008714"/>
    </source>
</evidence>
<dbReference type="PROSITE" id="PS00088">
    <property type="entry name" value="SOD_MN"/>
    <property type="match status" value="1"/>
</dbReference>
<dbReference type="Pfam" id="PF02777">
    <property type="entry name" value="Sod_Fe_C"/>
    <property type="match status" value="1"/>
</dbReference>
<dbReference type="AlphaFoldDB" id="A0A368VPG5"/>
<evidence type="ECO:0000256" key="2">
    <source>
        <dbReference type="ARBA" id="ARBA00012682"/>
    </source>
</evidence>
<evidence type="ECO:0000313" key="7">
    <source>
        <dbReference type="Proteomes" id="UP000253495"/>
    </source>
</evidence>
<organism evidence="6 7">
    <name type="scientific">Halopolyspora algeriensis</name>
    <dbReference type="NCBI Taxonomy" id="1500506"/>
    <lineage>
        <taxon>Bacteria</taxon>
        <taxon>Bacillati</taxon>
        <taxon>Actinomycetota</taxon>
        <taxon>Actinomycetes</taxon>
        <taxon>Actinomycetes incertae sedis</taxon>
        <taxon>Halopolyspora</taxon>
    </lineage>
</organism>
<sequence length="80" mass="9253">MRELISCLIVATKTDLSLNLSIATTSLLVFDIWEHAYYLQYKNAKADYVQQLWNVVNWDEVSRRFADARAGYNGLRLPQA</sequence>
<dbReference type="GO" id="GO:0004784">
    <property type="term" value="F:superoxide dismutase activity"/>
    <property type="evidence" value="ECO:0007669"/>
    <property type="project" value="UniProtKB-EC"/>
</dbReference>
<comment type="similarity">
    <text evidence="1">Belongs to the iron/manganese superoxide dismutase family.</text>
</comment>
<dbReference type="InterPro" id="IPR019832">
    <property type="entry name" value="Mn/Fe_SOD_C"/>
</dbReference>
<dbReference type="PANTHER" id="PTHR11404">
    <property type="entry name" value="SUPEROXIDE DISMUTASE 2"/>
    <property type="match status" value="1"/>
</dbReference>
<dbReference type="InterPro" id="IPR036314">
    <property type="entry name" value="SOD_C_sf"/>
</dbReference>
<reference evidence="6 7" key="1">
    <citation type="submission" date="2018-07" db="EMBL/GenBank/DDBJ databases">
        <title>Genomic Encyclopedia of Type Strains, Phase III (KMG-III): the genomes of soil and plant-associated and newly described type strains.</title>
        <authorList>
            <person name="Whitman W."/>
        </authorList>
    </citation>
    <scope>NUCLEOTIDE SEQUENCE [LARGE SCALE GENOMIC DNA]</scope>
    <source>
        <strain evidence="6 7">CECT 8575</strain>
    </source>
</reference>
<dbReference type="PANTHER" id="PTHR11404:SF6">
    <property type="entry name" value="SUPEROXIDE DISMUTASE [MN], MITOCHONDRIAL"/>
    <property type="match status" value="1"/>
</dbReference>
<evidence type="ECO:0000256" key="4">
    <source>
        <dbReference type="ARBA" id="ARBA00023002"/>
    </source>
</evidence>